<reference evidence="1" key="1">
    <citation type="submission" date="2019-08" db="EMBL/GenBank/DDBJ databases">
        <authorList>
            <person name="Kucharzyk K."/>
            <person name="Murdoch R.W."/>
            <person name="Higgins S."/>
            <person name="Loffler F."/>
        </authorList>
    </citation>
    <scope>NUCLEOTIDE SEQUENCE</scope>
</reference>
<accession>A0A645HT08</accession>
<gene>
    <name evidence="1" type="ORF">SDC9_189741</name>
</gene>
<comment type="caution">
    <text evidence="1">The sequence shown here is derived from an EMBL/GenBank/DDBJ whole genome shotgun (WGS) entry which is preliminary data.</text>
</comment>
<protein>
    <submittedName>
        <fullName evidence="1">Uncharacterized protein</fullName>
    </submittedName>
</protein>
<evidence type="ECO:0000313" key="1">
    <source>
        <dbReference type="EMBL" id="MPN42185.1"/>
    </source>
</evidence>
<sequence length="74" mass="8506">MPRRLDERHHALCKGNAFVGVIGNAERQQRIGKAHHAKSDLSRAPGHFANVRERIVVHVDDVIEEMDRFLHRGF</sequence>
<dbReference type="EMBL" id="VSSQ01099751">
    <property type="protein sequence ID" value="MPN42185.1"/>
    <property type="molecule type" value="Genomic_DNA"/>
</dbReference>
<organism evidence="1">
    <name type="scientific">bioreactor metagenome</name>
    <dbReference type="NCBI Taxonomy" id="1076179"/>
    <lineage>
        <taxon>unclassified sequences</taxon>
        <taxon>metagenomes</taxon>
        <taxon>ecological metagenomes</taxon>
    </lineage>
</organism>
<proteinExistence type="predicted"/>
<name>A0A645HT08_9ZZZZ</name>
<dbReference type="AlphaFoldDB" id="A0A645HT08"/>